<evidence type="ECO:0000313" key="2">
    <source>
        <dbReference type="Proteomes" id="UP000630142"/>
    </source>
</evidence>
<dbReference type="EMBL" id="BMZQ01000001">
    <property type="protein sequence ID" value="GHD07060.1"/>
    <property type="molecule type" value="Genomic_DNA"/>
</dbReference>
<protein>
    <submittedName>
        <fullName evidence="1">Uncharacterized protein</fullName>
    </submittedName>
</protein>
<reference evidence="1" key="1">
    <citation type="journal article" date="2014" name="Int. J. Syst. Evol. Microbiol.">
        <title>Complete genome sequence of Corynebacterium casei LMG S-19264T (=DSM 44701T), isolated from a smear-ripened cheese.</title>
        <authorList>
            <consortium name="US DOE Joint Genome Institute (JGI-PGF)"/>
            <person name="Walter F."/>
            <person name="Albersmeier A."/>
            <person name="Kalinowski J."/>
            <person name="Ruckert C."/>
        </authorList>
    </citation>
    <scope>NUCLEOTIDE SEQUENCE</scope>
    <source>
        <strain evidence="1">KCTC 42249</strain>
    </source>
</reference>
<organism evidence="1 2">
    <name type="scientific">Tianweitania populi</name>
    <dbReference type="NCBI Taxonomy" id="1607949"/>
    <lineage>
        <taxon>Bacteria</taxon>
        <taxon>Pseudomonadati</taxon>
        <taxon>Pseudomonadota</taxon>
        <taxon>Alphaproteobacteria</taxon>
        <taxon>Hyphomicrobiales</taxon>
        <taxon>Phyllobacteriaceae</taxon>
        <taxon>Tianweitania</taxon>
    </lineage>
</organism>
<proteinExistence type="predicted"/>
<dbReference type="Proteomes" id="UP000630142">
    <property type="component" value="Unassembled WGS sequence"/>
</dbReference>
<comment type="caution">
    <text evidence="1">The sequence shown here is derived from an EMBL/GenBank/DDBJ whole genome shotgun (WGS) entry which is preliminary data.</text>
</comment>
<accession>A0A8J3GID5</accession>
<keyword evidence="2" id="KW-1185">Reference proteome</keyword>
<evidence type="ECO:0000313" key="1">
    <source>
        <dbReference type="EMBL" id="GHD07060.1"/>
    </source>
</evidence>
<gene>
    <name evidence="1" type="ORF">GCM10016234_05090</name>
</gene>
<reference evidence="1" key="2">
    <citation type="submission" date="2020-09" db="EMBL/GenBank/DDBJ databases">
        <authorList>
            <person name="Sun Q."/>
            <person name="Kim S."/>
        </authorList>
    </citation>
    <scope>NUCLEOTIDE SEQUENCE</scope>
    <source>
        <strain evidence="1">KCTC 42249</strain>
    </source>
</reference>
<sequence>MAKEWRRRVVNEVLSPKTLDILTERWGRKATLKSQRRMAVARNAMLKSHALETAAPGCH</sequence>
<name>A0A8J3GID5_9HYPH</name>
<dbReference type="AlphaFoldDB" id="A0A8J3GID5"/>